<dbReference type="InterPro" id="IPR034660">
    <property type="entry name" value="DinB/YfiT-like"/>
</dbReference>
<evidence type="ECO:0000313" key="7">
    <source>
        <dbReference type="EMBL" id="TKC18903.1"/>
    </source>
</evidence>
<dbReference type="GO" id="GO:0005737">
    <property type="term" value="C:cytoplasm"/>
    <property type="evidence" value="ECO:0007669"/>
    <property type="project" value="UniProtKB-SubCell"/>
</dbReference>
<keyword evidence="4 5" id="KW-0862">Zinc</keyword>
<keyword evidence="2 5" id="KW-0479">Metal-binding</keyword>
<evidence type="ECO:0000313" key="8">
    <source>
        <dbReference type="Proteomes" id="UP000307756"/>
    </source>
</evidence>
<sequence length="176" mass="20296">MDERYPIGKFQVEGEITNPVVQKWIKEIEVQPEQLREAVHGLSEEQLDTPYRDGGWTVRQVVHHLADSHLNAYIRFKLALTEDNPVIKPYEEGEWAKLPDSKMPVEVSLTLFESIHQRLVTLLTSLTLEDLEKTFVHPDSGTISLGRNIGMYSWHGRHHIAHITSLCSRKGWKVYS</sequence>
<dbReference type="SUPFAM" id="SSF109854">
    <property type="entry name" value="DinB/YfiT-like putative metalloenzymes"/>
    <property type="match status" value="1"/>
</dbReference>
<dbReference type="GO" id="GO:0008270">
    <property type="term" value="F:zinc ion binding"/>
    <property type="evidence" value="ECO:0007669"/>
    <property type="project" value="UniProtKB-UniRule"/>
</dbReference>
<comment type="caution">
    <text evidence="7">The sequence shown here is derived from an EMBL/GenBank/DDBJ whole genome shotgun (WGS) entry which is preliminary data.</text>
</comment>
<dbReference type="Pfam" id="PF12867">
    <property type="entry name" value="DinB_2"/>
    <property type="match status" value="1"/>
</dbReference>
<comment type="function">
    <text evidence="5">Possible metal-dependent hydrolase.</text>
</comment>
<evidence type="ECO:0000256" key="2">
    <source>
        <dbReference type="ARBA" id="ARBA00022723"/>
    </source>
</evidence>
<comment type="similarity">
    <text evidence="5">Belongs to the metal hydrolase YfiT family.</text>
</comment>
<dbReference type="EC" id="3.-.-.-" evidence="5"/>
<evidence type="ECO:0000256" key="5">
    <source>
        <dbReference type="HAMAP-Rule" id="MF_01256"/>
    </source>
</evidence>
<organism evidence="7 8">
    <name type="scientific">Robertmurraya kyonggiensis</name>
    <dbReference type="NCBI Taxonomy" id="1037680"/>
    <lineage>
        <taxon>Bacteria</taxon>
        <taxon>Bacillati</taxon>
        <taxon>Bacillota</taxon>
        <taxon>Bacilli</taxon>
        <taxon>Bacillales</taxon>
        <taxon>Bacillaceae</taxon>
        <taxon>Robertmurraya</taxon>
    </lineage>
</organism>
<accession>A0A4U1DA57</accession>
<dbReference type="OrthoDB" id="9796039at2"/>
<dbReference type="EMBL" id="SWBM01000001">
    <property type="protein sequence ID" value="TKC18903.1"/>
    <property type="molecule type" value="Genomic_DNA"/>
</dbReference>
<dbReference type="NCBIfam" id="NF009807">
    <property type="entry name" value="PRK13291.1"/>
    <property type="match status" value="1"/>
</dbReference>
<evidence type="ECO:0000256" key="1">
    <source>
        <dbReference type="ARBA" id="ARBA00022490"/>
    </source>
</evidence>
<comment type="subcellular location">
    <subcellularLocation>
        <location evidence="5">Cytoplasm</location>
    </subcellularLocation>
</comment>
<keyword evidence="1 5" id="KW-0963">Cytoplasm</keyword>
<keyword evidence="3 5" id="KW-0378">Hydrolase</keyword>
<evidence type="ECO:0000256" key="4">
    <source>
        <dbReference type="ARBA" id="ARBA00022833"/>
    </source>
</evidence>
<keyword evidence="8" id="KW-1185">Reference proteome</keyword>
<comment type="subunit">
    <text evidence="5">Homodimer.</text>
</comment>
<dbReference type="Gene3D" id="1.20.120.450">
    <property type="entry name" value="dinb family like domain"/>
    <property type="match status" value="1"/>
</dbReference>
<dbReference type="InterPro" id="IPR023774">
    <property type="entry name" value="Put_metal_dep_hydrolase_YfiT"/>
</dbReference>
<gene>
    <name evidence="7" type="ORF">FA727_04950</name>
</gene>
<feature type="binding site" evidence="5">
    <location>
        <position position="159"/>
    </location>
    <ligand>
        <name>Zn(2+)</name>
        <dbReference type="ChEBI" id="CHEBI:29105"/>
    </ligand>
</feature>
<dbReference type="AlphaFoldDB" id="A0A4U1DA57"/>
<dbReference type="RefSeq" id="WP_136829612.1">
    <property type="nucleotide sequence ID" value="NZ_SWBM01000001.1"/>
</dbReference>
<dbReference type="Proteomes" id="UP000307756">
    <property type="component" value="Unassembled WGS sequence"/>
</dbReference>
<dbReference type="GO" id="GO:0016787">
    <property type="term" value="F:hydrolase activity"/>
    <property type="evidence" value="ECO:0007669"/>
    <property type="project" value="UniProtKB-UniRule"/>
</dbReference>
<feature type="domain" description="DinB-like" evidence="6">
    <location>
        <begin position="28"/>
        <end position="163"/>
    </location>
</feature>
<reference evidence="7 8" key="1">
    <citation type="journal article" date="2011" name="J. Microbiol.">
        <title>Bacillus kyonggiensis sp. nov., isolated from soil of a lettuce field.</title>
        <authorList>
            <person name="Dong K."/>
            <person name="Lee S."/>
        </authorList>
    </citation>
    <scope>NUCLEOTIDE SEQUENCE [LARGE SCALE GENOMIC DNA]</scope>
    <source>
        <strain evidence="7 8">NB22</strain>
    </source>
</reference>
<proteinExistence type="inferred from homology"/>
<feature type="binding site" evidence="5">
    <location>
        <position position="64"/>
    </location>
    <ligand>
        <name>Zn(2+)</name>
        <dbReference type="ChEBI" id="CHEBI:29105"/>
    </ligand>
</feature>
<protein>
    <recommendedName>
        <fullName evidence="5">Putative metal-dependent hydrolase FA727_04950</fullName>
        <ecNumber evidence="5">3.-.-.-</ecNumber>
    </recommendedName>
</protein>
<name>A0A4U1DA57_9BACI</name>
<feature type="binding site" evidence="5">
    <location>
        <position position="155"/>
    </location>
    <ligand>
        <name>Zn(2+)</name>
        <dbReference type="ChEBI" id="CHEBI:29105"/>
    </ligand>
</feature>
<evidence type="ECO:0000259" key="6">
    <source>
        <dbReference type="Pfam" id="PF12867"/>
    </source>
</evidence>
<dbReference type="InterPro" id="IPR024775">
    <property type="entry name" value="DinB-like"/>
</dbReference>
<dbReference type="HAMAP" id="MF_01256">
    <property type="entry name" value="YfiT_hydrol"/>
    <property type="match status" value="1"/>
</dbReference>
<comment type="cofactor">
    <cofactor evidence="5">
        <name>Zn(2+)</name>
        <dbReference type="ChEBI" id="CHEBI:29105"/>
    </cofactor>
    <text evidence="5">Binds 1 zinc ion per subunit.</text>
</comment>
<evidence type="ECO:0000256" key="3">
    <source>
        <dbReference type="ARBA" id="ARBA00022801"/>
    </source>
</evidence>